<keyword evidence="8" id="KW-0999">Mitochondrion inner membrane</keyword>
<dbReference type="Proteomes" id="UP000241890">
    <property type="component" value="Unassembled WGS sequence"/>
</dbReference>
<dbReference type="Pfam" id="PF05676">
    <property type="entry name" value="NDUF_B7"/>
    <property type="match status" value="1"/>
</dbReference>
<evidence type="ECO:0000256" key="3">
    <source>
        <dbReference type="ARBA" id="ARBA00004637"/>
    </source>
</evidence>
<keyword evidence="10" id="KW-0496">Mitochondrion</keyword>
<sequence length="73" mass="8760">MSTRELPVDREELRRYQISLANRDFCSHLLIPLEKCRRETAFSMSKCHHQLHAYEQCQYDEYQKSVKAALTQK</sequence>
<dbReference type="AlphaFoldDB" id="A0A2R5H1R9"/>
<protein>
    <recommendedName>
        <fullName evidence="5">NADH dehydrogenase [ubiquinone] 1 beta subcomplex subunit 7</fullName>
    </recommendedName>
</protein>
<dbReference type="GO" id="GO:0005743">
    <property type="term" value="C:mitochondrial inner membrane"/>
    <property type="evidence" value="ECO:0007669"/>
    <property type="project" value="UniProtKB-SubCell"/>
</dbReference>
<accession>A0A2R5H1R9</accession>
<keyword evidence="11" id="KW-0472">Membrane</keyword>
<evidence type="ECO:0000256" key="9">
    <source>
        <dbReference type="ARBA" id="ARBA00022982"/>
    </source>
</evidence>
<keyword evidence="14" id="KW-1185">Reference proteome</keyword>
<comment type="similarity">
    <text evidence="4">Belongs to the complex I NDUFB7 subunit family.</text>
</comment>
<evidence type="ECO:0000256" key="5">
    <source>
        <dbReference type="ARBA" id="ARBA00018677"/>
    </source>
</evidence>
<evidence type="ECO:0000256" key="10">
    <source>
        <dbReference type="ARBA" id="ARBA00023128"/>
    </source>
</evidence>
<dbReference type="EMBL" id="BEYU01000214">
    <property type="protein sequence ID" value="GBG34761.1"/>
    <property type="molecule type" value="Genomic_DNA"/>
</dbReference>
<evidence type="ECO:0000256" key="12">
    <source>
        <dbReference type="ARBA" id="ARBA00023157"/>
    </source>
</evidence>
<gene>
    <name evidence="13" type="ORF">FCC1311_109832</name>
</gene>
<keyword evidence="9" id="KW-0249">Electron transport</keyword>
<dbReference type="GO" id="GO:0005758">
    <property type="term" value="C:mitochondrial intermembrane space"/>
    <property type="evidence" value="ECO:0007669"/>
    <property type="project" value="UniProtKB-SubCell"/>
</dbReference>
<keyword evidence="13" id="KW-0830">Ubiquinone</keyword>
<comment type="function">
    <text evidence="1">Accessory subunit of the mitochondrial membrane respiratory chain NADH dehydrogenase (Complex I), that is believed not to be involved in catalysis. Complex I functions in the transfer of electrons from NADH to the respiratory chain. The immediate electron acceptor for the enzyme is believed to be ubiquinone.</text>
</comment>
<keyword evidence="12" id="KW-1015">Disulfide bond</keyword>
<dbReference type="PANTHER" id="PTHR20900:SF0">
    <property type="entry name" value="NADH DEHYDROGENASE [UBIQUINONE] 1 BETA SUBCOMPLEX SUBUNIT 7"/>
    <property type="match status" value="1"/>
</dbReference>
<evidence type="ECO:0000256" key="2">
    <source>
        <dbReference type="ARBA" id="ARBA00004569"/>
    </source>
</evidence>
<evidence type="ECO:0000256" key="7">
    <source>
        <dbReference type="ARBA" id="ARBA00022660"/>
    </source>
</evidence>
<name>A0A2R5H1R9_9STRA</name>
<evidence type="ECO:0000256" key="6">
    <source>
        <dbReference type="ARBA" id="ARBA00022448"/>
    </source>
</evidence>
<keyword evidence="7" id="KW-0679">Respiratory chain</keyword>
<dbReference type="InParanoid" id="A0A2R5H1R9"/>
<evidence type="ECO:0000256" key="4">
    <source>
        <dbReference type="ARBA" id="ARBA00008006"/>
    </source>
</evidence>
<comment type="subcellular location">
    <subcellularLocation>
        <location evidence="3">Mitochondrion inner membrane</location>
        <topology evidence="3">Peripheral membrane protein</topology>
    </subcellularLocation>
    <subcellularLocation>
        <location evidence="2">Mitochondrion intermembrane space</location>
    </subcellularLocation>
</comment>
<reference evidence="13 14" key="1">
    <citation type="submission" date="2017-12" db="EMBL/GenBank/DDBJ databases">
        <title>Sequencing, de novo assembly and annotation of complete genome of a new Thraustochytrid species, strain FCC1311.</title>
        <authorList>
            <person name="Sedici K."/>
            <person name="Godart F."/>
            <person name="Aiese Cigliano R."/>
            <person name="Sanseverino W."/>
            <person name="Barakat M."/>
            <person name="Ortet P."/>
            <person name="Marechal E."/>
            <person name="Cagnac O."/>
            <person name="Amato A."/>
        </authorList>
    </citation>
    <scope>NUCLEOTIDE SEQUENCE [LARGE SCALE GENOMIC DNA]</scope>
</reference>
<dbReference type="OrthoDB" id="268414at2759"/>
<evidence type="ECO:0000256" key="1">
    <source>
        <dbReference type="ARBA" id="ARBA00003195"/>
    </source>
</evidence>
<comment type="caution">
    <text evidence="13">The sequence shown here is derived from an EMBL/GenBank/DDBJ whole genome shotgun (WGS) entry which is preliminary data.</text>
</comment>
<organism evidence="13 14">
    <name type="scientific">Hondaea fermentalgiana</name>
    <dbReference type="NCBI Taxonomy" id="2315210"/>
    <lineage>
        <taxon>Eukaryota</taxon>
        <taxon>Sar</taxon>
        <taxon>Stramenopiles</taxon>
        <taxon>Bigyra</taxon>
        <taxon>Labyrinthulomycetes</taxon>
        <taxon>Thraustochytrida</taxon>
        <taxon>Thraustochytriidae</taxon>
        <taxon>Hondaea</taxon>
    </lineage>
</organism>
<proteinExistence type="inferred from homology"/>
<evidence type="ECO:0000313" key="13">
    <source>
        <dbReference type="EMBL" id="GBG34761.1"/>
    </source>
</evidence>
<evidence type="ECO:0000256" key="8">
    <source>
        <dbReference type="ARBA" id="ARBA00022792"/>
    </source>
</evidence>
<dbReference type="PANTHER" id="PTHR20900">
    <property type="entry name" value="NADH:UBIQUINONE OXIDOREDUCTASE B18-LIKE SUBUNIT"/>
    <property type="match status" value="1"/>
</dbReference>
<evidence type="ECO:0000256" key="11">
    <source>
        <dbReference type="ARBA" id="ARBA00023136"/>
    </source>
</evidence>
<dbReference type="InterPro" id="IPR008698">
    <property type="entry name" value="NDUB7"/>
</dbReference>
<evidence type="ECO:0000313" key="14">
    <source>
        <dbReference type="Proteomes" id="UP000241890"/>
    </source>
</evidence>
<keyword evidence="6" id="KW-0813">Transport</keyword>